<name>A0ABV4MNM2_9VIBR</name>
<proteinExistence type="predicted"/>
<evidence type="ECO:0000313" key="1">
    <source>
        <dbReference type="EMBL" id="MEZ8211182.1"/>
    </source>
</evidence>
<sequence>MSHTAKVFSAWRVRLEYFTLPETPVLPTPHGAEWQSDLSAVAEQSGAHIPSACHKDMYVTCHFIVKGKHGSLLQSSSTQNTR</sequence>
<organism evidence="1 2">
    <name type="scientific">Vibrio bivalvicida</name>
    <dbReference type="NCBI Taxonomy" id="1276888"/>
    <lineage>
        <taxon>Bacteria</taxon>
        <taxon>Pseudomonadati</taxon>
        <taxon>Pseudomonadota</taxon>
        <taxon>Gammaproteobacteria</taxon>
        <taxon>Vibrionales</taxon>
        <taxon>Vibrionaceae</taxon>
        <taxon>Vibrio</taxon>
        <taxon>Vibrio oreintalis group</taxon>
    </lineage>
</organism>
<dbReference type="EMBL" id="JBGOOS010000045">
    <property type="protein sequence ID" value="MEZ8211182.1"/>
    <property type="molecule type" value="Genomic_DNA"/>
</dbReference>
<protein>
    <submittedName>
        <fullName evidence="1">Uncharacterized protein</fullName>
    </submittedName>
</protein>
<evidence type="ECO:0000313" key="2">
    <source>
        <dbReference type="Proteomes" id="UP001569151"/>
    </source>
</evidence>
<comment type="caution">
    <text evidence="1">The sequence shown here is derived from an EMBL/GenBank/DDBJ whole genome shotgun (WGS) entry which is preliminary data.</text>
</comment>
<gene>
    <name evidence="1" type="ORF">ACED39_20660</name>
</gene>
<accession>A0ABV4MNM2</accession>
<reference evidence="1 2" key="1">
    <citation type="submission" date="2024-06" db="EMBL/GenBank/DDBJ databases">
        <authorList>
            <person name="Steensen K."/>
            <person name="Seneca J."/>
            <person name="Bartlau N."/>
            <person name="Yu A.X."/>
            <person name="Polz M.F."/>
        </authorList>
    </citation>
    <scope>NUCLEOTIDE SEQUENCE [LARGE SCALE GENOMIC DNA]</scope>
    <source>
        <strain evidence="1 2">1F146</strain>
    </source>
</reference>
<dbReference type="RefSeq" id="WP_371720206.1">
    <property type="nucleotide sequence ID" value="NZ_JBGOOF010000045.1"/>
</dbReference>
<dbReference type="Proteomes" id="UP001569151">
    <property type="component" value="Unassembled WGS sequence"/>
</dbReference>
<keyword evidence="2" id="KW-1185">Reference proteome</keyword>